<keyword evidence="3 5" id="KW-1133">Transmembrane helix</keyword>
<evidence type="ECO:0000256" key="4">
    <source>
        <dbReference type="ARBA" id="ARBA00023136"/>
    </source>
</evidence>
<evidence type="ECO:0000256" key="3">
    <source>
        <dbReference type="ARBA" id="ARBA00022989"/>
    </source>
</evidence>
<evidence type="ECO:0000259" key="6">
    <source>
        <dbReference type="Pfam" id="PF04932"/>
    </source>
</evidence>
<dbReference type="KEGG" id="fgl:EM308_16985"/>
<dbReference type="Pfam" id="PF04932">
    <property type="entry name" value="Wzy_C"/>
    <property type="match status" value="1"/>
</dbReference>
<evidence type="ECO:0000256" key="2">
    <source>
        <dbReference type="ARBA" id="ARBA00022692"/>
    </source>
</evidence>
<feature type="transmembrane region" description="Helical" evidence="5">
    <location>
        <begin position="200"/>
        <end position="216"/>
    </location>
</feature>
<dbReference type="InterPro" id="IPR007016">
    <property type="entry name" value="O-antigen_ligase-rel_domated"/>
</dbReference>
<feature type="transmembrane region" description="Helical" evidence="5">
    <location>
        <begin position="413"/>
        <end position="431"/>
    </location>
</feature>
<keyword evidence="2 5" id="KW-0812">Transmembrane</keyword>
<reference evidence="7 8" key="1">
    <citation type="submission" date="2016-10" db="EMBL/GenBank/DDBJ databases">
        <title>Flavobacterium gilvum sp. nov., isolated from stream water.</title>
        <authorList>
            <person name="Shin S.-K."/>
            <person name="Cho Y.-J."/>
            <person name="Yi H."/>
        </authorList>
    </citation>
    <scope>NUCLEOTIDE SEQUENCE [LARGE SCALE GENOMIC DNA]</scope>
    <source>
        <strain evidence="7 8">EM1308</strain>
    </source>
</reference>
<feature type="transmembrane region" description="Helical" evidence="5">
    <location>
        <begin position="78"/>
        <end position="94"/>
    </location>
</feature>
<dbReference type="EMBL" id="CP017479">
    <property type="protein sequence ID" value="AOW11044.1"/>
    <property type="molecule type" value="Genomic_DNA"/>
</dbReference>
<feature type="transmembrane region" description="Helical" evidence="5">
    <location>
        <begin position="129"/>
        <end position="150"/>
    </location>
</feature>
<dbReference type="InterPro" id="IPR051533">
    <property type="entry name" value="WaaL-like"/>
</dbReference>
<evidence type="ECO:0000313" key="7">
    <source>
        <dbReference type="EMBL" id="AOW11044.1"/>
    </source>
</evidence>
<protein>
    <recommendedName>
        <fullName evidence="6">O-antigen ligase-related domain-containing protein</fullName>
    </recommendedName>
</protein>
<dbReference type="RefSeq" id="WP_035640266.1">
    <property type="nucleotide sequence ID" value="NZ_CP017479.1"/>
</dbReference>
<keyword evidence="4 5" id="KW-0472">Membrane</keyword>
<feature type="transmembrane region" description="Helical" evidence="5">
    <location>
        <begin position="48"/>
        <end position="66"/>
    </location>
</feature>
<name>A0AAC9I5Y5_9FLAO</name>
<dbReference type="GO" id="GO:0016020">
    <property type="term" value="C:membrane"/>
    <property type="evidence" value="ECO:0007669"/>
    <property type="project" value="UniProtKB-SubCell"/>
</dbReference>
<keyword evidence="8" id="KW-1185">Reference proteome</keyword>
<feature type="transmembrane region" description="Helical" evidence="5">
    <location>
        <begin position="251"/>
        <end position="268"/>
    </location>
</feature>
<evidence type="ECO:0000256" key="5">
    <source>
        <dbReference type="SAM" id="Phobius"/>
    </source>
</evidence>
<gene>
    <name evidence="7" type="ORF">EM308_16985</name>
</gene>
<dbReference type="Proteomes" id="UP000175968">
    <property type="component" value="Chromosome"/>
</dbReference>
<feature type="transmembrane region" description="Helical" evidence="5">
    <location>
        <begin position="352"/>
        <end position="370"/>
    </location>
</feature>
<dbReference type="PANTHER" id="PTHR37422:SF21">
    <property type="entry name" value="EXOQ-LIKE PROTEIN"/>
    <property type="match status" value="1"/>
</dbReference>
<comment type="subcellular location">
    <subcellularLocation>
        <location evidence="1">Membrane</location>
        <topology evidence="1">Multi-pass membrane protein</topology>
    </subcellularLocation>
</comment>
<evidence type="ECO:0000256" key="1">
    <source>
        <dbReference type="ARBA" id="ARBA00004141"/>
    </source>
</evidence>
<sequence>MILELLLVGAFLIYCFQVSEKRILYLIFFLLPIHGSIKYLVFKGGGEIFAIWKELGILALFFRTLHVKNYASAEISKTFLIFSLFIIAYTMIGFGDGYQIAGAFKKLFFPVFLTISISKIRFTRSEAKMFFLVILLGSLIINITGIVDFVSPSMRYIFRSIMGASFQEGSDGTVYYDNSSMQIMGIDRVCGLMAGGPNQMGVFNSAILILGLFCWINKGSFKFSRSQIWCLLTCLGASSFCLLTSFSRAGWAILIITFIYVLIVDKHFRRLGLKYIVMALFFAVIVIFSVPKFFFIIESTLSGKEASSAARSDMTMDALNYLFDNPEGKGLGATDFAHTHLNTGLYFAESSLINFGIELGVVGVVLLLILKFKIGFLIRKNIARNGFASIGYGFLVAFIITSAVSVNTYENPFIYYAWMIFGLSLNTKIFYRRSSRKQIIKKNENKDIYYSCNI</sequence>
<feature type="domain" description="O-antigen ligase-related" evidence="6">
    <location>
        <begin position="237"/>
        <end position="368"/>
    </location>
</feature>
<organism evidence="7 8">
    <name type="scientific">Flavobacterium gilvum</name>
    <dbReference type="NCBI Taxonomy" id="1492737"/>
    <lineage>
        <taxon>Bacteria</taxon>
        <taxon>Pseudomonadati</taxon>
        <taxon>Bacteroidota</taxon>
        <taxon>Flavobacteriia</taxon>
        <taxon>Flavobacteriales</taxon>
        <taxon>Flavobacteriaceae</taxon>
        <taxon>Flavobacterium</taxon>
    </lineage>
</organism>
<dbReference type="PANTHER" id="PTHR37422">
    <property type="entry name" value="TEICHURONIC ACID BIOSYNTHESIS PROTEIN TUAE"/>
    <property type="match status" value="1"/>
</dbReference>
<evidence type="ECO:0000313" key="8">
    <source>
        <dbReference type="Proteomes" id="UP000175968"/>
    </source>
</evidence>
<feature type="transmembrane region" description="Helical" evidence="5">
    <location>
        <begin position="382"/>
        <end position="401"/>
    </location>
</feature>
<dbReference type="AlphaFoldDB" id="A0AAC9I5Y5"/>
<feature type="transmembrane region" description="Helical" evidence="5">
    <location>
        <begin position="275"/>
        <end position="297"/>
    </location>
</feature>
<proteinExistence type="predicted"/>
<accession>A0AAC9I5Y5</accession>